<dbReference type="RefSeq" id="WP_092749739.1">
    <property type="nucleotide sequence ID" value="NZ_FMYL01000012.1"/>
</dbReference>
<dbReference type="EMBL" id="FMYL01000012">
    <property type="protein sequence ID" value="SDC21649.1"/>
    <property type="molecule type" value="Genomic_DNA"/>
</dbReference>
<dbReference type="OrthoDB" id="6714926at2"/>
<dbReference type="Proteomes" id="UP000242501">
    <property type="component" value="Unassembled WGS sequence"/>
</dbReference>
<protein>
    <submittedName>
        <fullName evidence="1">Uncharacterized protein</fullName>
    </submittedName>
</protein>
<evidence type="ECO:0000313" key="1">
    <source>
        <dbReference type="EMBL" id="SDC21649.1"/>
    </source>
</evidence>
<name>A0A1G6JSB8_9GAMM</name>
<dbReference type="AlphaFoldDB" id="A0A1G6JSB8"/>
<dbReference type="STRING" id="1219383.SAMN05421733_11250"/>
<accession>A0A1G6JSB8</accession>
<proteinExistence type="predicted"/>
<gene>
    <name evidence="1" type="ORF">SAMN05421733_11250</name>
</gene>
<keyword evidence="2" id="KW-1185">Reference proteome</keyword>
<reference evidence="2" key="1">
    <citation type="submission" date="2016-09" db="EMBL/GenBank/DDBJ databases">
        <authorList>
            <person name="Varghese N."/>
            <person name="Submissions S."/>
        </authorList>
    </citation>
    <scope>NUCLEOTIDE SEQUENCE [LARGE SCALE GENOMIC DNA]</scope>
    <source>
        <strain evidence="2">ANC 4422</strain>
    </source>
</reference>
<organism evidence="1 2">
    <name type="scientific">Acinetobacter boissieri</name>
    <dbReference type="NCBI Taxonomy" id="1219383"/>
    <lineage>
        <taxon>Bacteria</taxon>
        <taxon>Pseudomonadati</taxon>
        <taxon>Pseudomonadota</taxon>
        <taxon>Gammaproteobacteria</taxon>
        <taxon>Moraxellales</taxon>
        <taxon>Moraxellaceae</taxon>
        <taxon>Acinetobacter</taxon>
    </lineage>
</organism>
<sequence length="216" mass="25105">MKNDIPSVNDFKSYLEIEDSHIRNRKIQGDLIDLRKYGSLEDFLPCEDILVQLLLNYPSNLPVELTLPQVVRTLAAFGSLKAKPILHKMMRYKQPYELRAVVISSYCRGYEGGTKNKRLLERLFGYVTNIKLHPEVRAASAGAMLYIYYSWNNGEMTRQQHSLAAYLTNYGGKYVENRIPWHEMKNILEGVGSSCYEEFILTDYWQSIKVYENNMV</sequence>
<evidence type="ECO:0000313" key="2">
    <source>
        <dbReference type="Proteomes" id="UP000242501"/>
    </source>
</evidence>